<evidence type="ECO:0008006" key="13">
    <source>
        <dbReference type="Google" id="ProtNLM"/>
    </source>
</evidence>
<evidence type="ECO:0000313" key="11">
    <source>
        <dbReference type="EMBL" id="CAH3188224.1"/>
    </source>
</evidence>
<dbReference type="InterPro" id="IPR053961">
    <property type="entry name" value="XRCC4_N"/>
</dbReference>
<feature type="compositionally biased region" description="Low complexity" evidence="8">
    <location>
        <begin position="334"/>
        <end position="349"/>
    </location>
</feature>
<evidence type="ECO:0000256" key="8">
    <source>
        <dbReference type="SAM" id="MobiDB-lite"/>
    </source>
</evidence>
<dbReference type="Proteomes" id="UP001159427">
    <property type="component" value="Unassembled WGS sequence"/>
</dbReference>
<organism evidence="11 12">
    <name type="scientific">Porites evermanni</name>
    <dbReference type="NCBI Taxonomy" id="104178"/>
    <lineage>
        <taxon>Eukaryota</taxon>
        <taxon>Metazoa</taxon>
        <taxon>Cnidaria</taxon>
        <taxon>Anthozoa</taxon>
        <taxon>Hexacorallia</taxon>
        <taxon>Scleractinia</taxon>
        <taxon>Fungiina</taxon>
        <taxon>Poritidae</taxon>
        <taxon>Porites</taxon>
    </lineage>
</organism>
<name>A0ABN8SEI3_9CNID</name>
<dbReference type="EMBL" id="CALNXI010002488">
    <property type="protein sequence ID" value="CAH3188224.1"/>
    <property type="molecule type" value="Genomic_DNA"/>
</dbReference>
<evidence type="ECO:0000313" key="12">
    <source>
        <dbReference type="Proteomes" id="UP001159427"/>
    </source>
</evidence>
<feature type="compositionally biased region" description="Acidic residues" evidence="8">
    <location>
        <begin position="362"/>
        <end position="372"/>
    </location>
</feature>
<dbReference type="Gene3D" id="2.170.210.10">
    <property type="entry name" value="DNA double-strand break repair and VJ recombination XRCC4, N-terminal"/>
    <property type="match status" value="1"/>
</dbReference>
<evidence type="ECO:0000256" key="3">
    <source>
        <dbReference type="ARBA" id="ARBA00023172"/>
    </source>
</evidence>
<comment type="subcellular location">
    <subcellularLocation>
        <location evidence="1">Nucleus</location>
    </subcellularLocation>
</comment>
<evidence type="ECO:0000256" key="6">
    <source>
        <dbReference type="ARBA" id="ARBA00025728"/>
    </source>
</evidence>
<accession>A0ABN8SEI3</accession>
<feature type="non-terminal residue" evidence="11">
    <location>
        <position position="1"/>
    </location>
</feature>
<evidence type="ECO:0000259" key="10">
    <source>
        <dbReference type="Pfam" id="PF21924"/>
    </source>
</evidence>
<proteinExistence type="inferred from homology"/>
<keyword evidence="5" id="KW-0539">Nucleus</keyword>
<dbReference type="Pfam" id="PF21924">
    <property type="entry name" value="XRCC4_CC"/>
    <property type="match status" value="1"/>
</dbReference>
<gene>
    <name evidence="11" type="ORF">PEVE_00018232</name>
</gene>
<evidence type="ECO:0000256" key="4">
    <source>
        <dbReference type="ARBA" id="ARBA00023204"/>
    </source>
</evidence>
<keyword evidence="12" id="KW-1185">Reference proteome</keyword>
<dbReference type="CDD" id="cd22283">
    <property type="entry name" value="HD_XRCC4_N"/>
    <property type="match status" value="1"/>
</dbReference>
<dbReference type="SUPFAM" id="SSF50809">
    <property type="entry name" value="XRCC4, N-terminal domain"/>
    <property type="match status" value="1"/>
</dbReference>
<keyword evidence="4" id="KW-0234">DNA repair</keyword>
<keyword evidence="2" id="KW-0227">DNA damage</keyword>
<feature type="region of interest" description="Disordered" evidence="8">
    <location>
        <begin position="233"/>
        <end position="372"/>
    </location>
</feature>
<evidence type="ECO:0000256" key="1">
    <source>
        <dbReference type="ARBA" id="ARBA00004123"/>
    </source>
</evidence>
<dbReference type="PANTHER" id="PTHR28559:SF1">
    <property type="entry name" value="DNA REPAIR PROTEIN XRCC4"/>
    <property type="match status" value="1"/>
</dbReference>
<dbReference type="Gene3D" id="1.20.5.370">
    <property type="match status" value="1"/>
</dbReference>
<dbReference type="InterPro" id="IPR014751">
    <property type="entry name" value="XRCC4-like_C"/>
</dbReference>
<feature type="domain" description="XRCC4 N-terminal" evidence="9">
    <location>
        <begin position="36"/>
        <end position="135"/>
    </location>
</feature>
<feature type="coiled-coil region" evidence="7">
    <location>
        <begin position="148"/>
        <end position="182"/>
    </location>
</feature>
<protein>
    <recommendedName>
        <fullName evidence="13">XRCC4</fullName>
    </recommendedName>
</protein>
<keyword evidence="3" id="KW-0233">DNA recombination</keyword>
<dbReference type="InterPro" id="IPR053962">
    <property type="entry name" value="XRCC4_CC"/>
</dbReference>
<sequence>HKRSIHSVPFIRFYISLNNLTMHQAFTRIEAGDQNYYLLTNSFDGGKNGFDLTVCNGEQVWRETVDAGTVESMAQTADMSIAEFAAQTRRALTGQSTGQDNFVYHAKIHGNHLQFSWKKHIGDGIKFQLGSLKLSKVDDSAVVVKNIFDLAVDQMAKLKQEMSSLKSDNERLSSEREDALRLLEKSVTAKEEMELDLFGKFATVLNTKKAKIRQLKELVSTCVVSIAGTKECDAKPGKSKVKPKGKSASSRQESADDDTDCSEAMEQDDSPTKAYIRETSEKNATTTVLSPSLLLEEEDEEIQPTVKRRRRREPKSKESPAAKLILPKVPPIRKTPSSSSGESSTSSRSRLGKRTSVKSAPDADDLMAEMEM</sequence>
<keyword evidence="7" id="KW-0175">Coiled coil</keyword>
<dbReference type="PANTHER" id="PTHR28559">
    <property type="entry name" value="DNA REPAIR PROTEIN XRCC4"/>
    <property type="match status" value="1"/>
</dbReference>
<evidence type="ECO:0000259" key="9">
    <source>
        <dbReference type="Pfam" id="PF06632"/>
    </source>
</evidence>
<feature type="domain" description="XRCC4 coiled-coil" evidence="10">
    <location>
        <begin position="141"/>
        <end position="215"/>
    </location>
</feature>
<evidence type="ECO:0000256" key="7">
    <source>
        <dbReference type="SAM" id="Coils"/>
    </source>
</evidence>
<comment type="similarity">
    <text evidence="6">Belongs to the XRCC4-XLF family. XRCC4 subfamily.</text>
</comment>
<dbReference type="InterPro" id="IPR009089">
    <property type="entry name" value="XRCC4_N_sf"/>
</dbReference>
<dbReference type="InterPro" id="IPR038051">
    <property type="entry name" value="XRCC4-like_N_sf"/>
</dbReference>
<dbReference type="Pfam" id="PF06632">
    <property type="entry name" value="XRCC4"/>
    <property type="match status" value="1"/>
</dbReference>
<reference evidence="11 12" key="1">
    <citation type="submission" date="2022-05" db="EMBL/GenBank/DDBJ databases">
        <authorList>
            <consortium name="Genoscope - CEA"/>
            <person name="William W."/>
        </authorList>
    </citation>
    <scope>NUCLEOTIDE SEQUENCE [LARGE SCALE GENOMIC DNA]</scope>
</reference>
<evidence type="ECO:0000256" key="5">
    <source>
        <dbReference type="ARBA" id="ARBA00023242"/>
    </source>
</evidence>
<evidence type="ECO:0000256" key="2">
    <source>
        <dbReference type="ARBA" id="ARBA00022763"/>
    </source>
</evidence>
<dbReference type="InterPro" id="IPR010585">
    <property type="entry name" value="DNA_repair_prot_XRCC4"/>
</dbReference>
<comment type="caution">
    <text evidence="11">The sequence shown here is derived from an EMBL/GenBank/DDBJ whole genome shotgun (WGS) entry which is preliminary data.</text>
</comment>
<feature type="compositionally biased region" description="Acidic residues" evidence="8">
    <location>
        <begin position="255"/>
        <end position="269"/>
    </location>
</feature>
<dbReference type="SUPFAM" id="SSF58022">
    <property type="entry name" value="XRCC4, C-terminal oligomerization domain"/>
    <property type="match status" value="1"/>
</dbReference>